<evidence type="ECO:0000313" key="3">
    <source>
        <dbReference type="Proteomes" id="UP001178322"/>
    </source>
</evidence>
<dbReference type="RefSeq" id="WP_283869095.1">
    <property type="nucleotide sequence ID" value="NZ_CP126101.1"/>
</dbReference>
<feature type="domain" description="NERD" evidence="1">
    <location>
        <begin position="41"/>
        <end position="158"/>
    </location>
</feature>
<evidence type="ECO:0000259" key="1">
    <source>
        <dbReference type="PROSITE" id="PS50965"/>
    </source>
</evidence>
<organism evidence="2 3">
    <name type="scientific">Lysinibacillus pakistanensis</name>
    <dbReference type="NCBI Taxonomy" id="759811"/>
    <lineage>
        <taxon>Bacteria</taxon>
        <taxon>Bacillati</taxon>
        <taxon>Bacillota</taxon>
        <taxon>Bacilli</taxon>
        <taxon>Bacillales</taxon>
        <taxon>Bacillaceae</taxon>
        <taxon>Lysinibacillus</taxon>
    </lineage>
</organism>
<dbReference type="Pfam" id="PF08378">
    <property type="entry name" value="NERD"/>
    <property type="match status" value="1"/>
</dbReference>
<dbReference type="Proteomes" id="UP001178322">
    <property type="component" value="Chromosome"/>
</dbReference>
<sequence length="316" mass="37093">MILKPFEQAAMLPGLRAMIHRLDSSHPLHIKVSKELQQLEAGDFGEQCIISELQKLSQTLEIYVLHNITLFEPVPIQLDVVVITPYDVVVIESKNIRGRIELKHHPRQMVRILENGDKHIFNHPEIQLEEYIYGLISFFKQFEVQIAVTGIIVFPFNNAEIYYEQGKFPVLMRRELSYFLRQHLNENKSKGTIPKSKIANLLLKHHRAFQPSPLCSYYKIDPKALQQGIFCRHCNQSKVIRQKYSWFCPTCNMYDKFAHHQALQDFCLLIDEKINTQTARYFLALSNRHLTKRVLQEFSKKKEGCNNKTFYYLKGN</sequence>
<dbReference type="PROSITE" id="PS50965">
    <property type="entry name" value="NERD"/>
    <property type="match status" value="1"/>
</dbReference>
<evidence type="ECO:0000313" key="2">
    <source>
        <dbReference type="EMBL" id="WHY50421.1"/>
    </source>
</evidence>
<dbReference type="EMBL" id="CP126101">
    <property type="protein sequence ID" value="WHY50421.1"/>
    <property type="molecule type" value="Genomic_DNA"/>
</dbReference>
<accession>A0AAX3WRK7</accession>
<proteinExistence type="predicted"/>
<gene>
    <name evidence="2" type="ORF">QNH24_19140</name>
</gene>
<reference evidence="2" key="1">
    <citation type="submission" date="2023-05" db="EMBL/GenBank/DDBJ databases">
        <title>Comparative genomics of Bacillaceae isolates and their secondary metabolite potential.</title>
        <authorList>
            <person name="Song L."/>
            <person name="Nielsen L.J."/>
            <person name="Mohite O."/>
            <person name="Xu X."/>
            <person name="Weber T."/>
            <person name="Kovacs A.T."/>
        </authorList>
    </citation>
    <scope>NUCLEOTIDE SEQUENCE</scope>
    <source>
        <strain evidence="2">LY1</strain>
    </source>
</reference>
<protein>
    <submittedName>
        <fullName evidence="2">Nuclease-related domain-containing protein</fullName>
    </submittedName>
</protein>
<dbReference type="AlphaFoldDB" id="A0AAX3WRK7"/>
<name>A0AAX3WRK7_9BACI</name>
<dbReference type="InterPro" id="IPR011528">
    <property type="entry name" value="NERD"/>
</dbReference>